<dbReference type="Pfam" id="PF18135">
    <property type="entry name" value="Type_ISP_C"/>
    <property type="match status" value="1"/>
</dbReference>
<name>J1JPZ8_BARVI</name>
<protein>
    <recommendedName>
        <fullName evidence="1">Type ISP restriction-modification enzyme LLaBIII C-terminal specificity domain-containing protein</fullName>
    </recommendedName>
</protein>
<comment type="caution">
    <text evidence="2">The sequence shown here is derived from an EMBL/GenBank/DDBJ whole genome shotgun (WGS) entry which is preliminary data.</text>
</comment>
<dbReference type="InterPro" id="IPR041635">
    <property type="entry name" value="Type_ISP_LLaBIII_C"/>
</dbReference>
<evidence type="ECO:0000259" key="1">
    <source>
        <dbReference type="Pfam" id="PF18135"/>
    </source>
</evidence>
<gene>
    <name evidence="2" type="ORF">ME1_01353</name>
</gene>
<dbReference type="HOGENOM" id="CLU_016993_0_1_5"/>
<organism evidence="2 3">
    <name type="scientific">Bartonella vinsonii subsp. arupensis OK-94-513</name>
    <dbReference type="NCBI Taxonomy" id="1094562"/>
    <lineage>
        <taxon>Bacteria</taxon>
        <taxon>Pseudomonadati</taxon>
        <taxon>Pseudomonadota</taxon>
        <taxon>Alphaproteobacteria</taxon>
        <taxon>Hyphomicrobiales</taxon>
        <taxon>Bartonellaceae</taxon>
        <taxon>Bartonella</taxon>
    </lineage>
</organism>
<evidence type="ECO:0000313" key="3">
    <source>
        <dbReference type="Proteomes" id="UP000002304"/>
    </source>
</evidence>
<dbReference type="AlphaFoldDB" id="J1JPZ8"/>
<dbReference type="STRING" id="1094562.ME1_01353"/>
<evidence type="ECO:0000313" key="2">
    <source>
        <dbReference type="EMBL" id="EJF86877.1"/>
    </source>
</evidence>
<accession>J1JPZ8</accession>
<proteinExistence type="predicted"/>
<sequence length="195" mass="22434">MFYYVYGLLHSKDYRARYADNLCKELPRIPCVKSAEDFWMFVTAGRELGNLHVNYESVEPYPVTFKKGDPKLTDIPNPEKFYYVTEMKFAGNGKEKNKTTVIYNSNITITDIPKEAYEYIVNGKPALEWVMGRQCVKTDKKSGIVNDANCYAVETIGNPAYPLELFQRVITVSLETMKIVKNLPNLELRETEETS</sequence>
<feature type="domain" description="Type ISP restriction-modification enzyme LLaBIII C-terminal specificity" evidence="1">
    <location>
        <begin position="1"/>
        <end position="164"/>
    </location>
</feature>
<dbReference type="Proteomes" id="UP000002304">
    <property type="component" value="Unassembled WGS sequence"/>
</dbReference>
<dbReference type="PATRIC" id="fig|1094562.3.peg.1484"/>
<reference evidence="2 3" key="1">
    <citation type="submission" date="2012-03" db="EMBL/GenBank/DDBJ databases">
        <title>The Genome Sequence of Bartonella vinsonii subsp. arupensis OK-94-513.</title>
        <authorList>
            <consortium name="The Broad Institute Genome Sequencing Platform"/>
            <consortium name="The Broad Institute Genome Sequencing Center for Infectious Disease"/>
            <person name="Feldgarden M."/>
            <person name="Kirby J."/>
            <person name="Kosoy M."/>
            <person name="Birtles R."/>
            <person name="Probert W.S."/>
            <person name="Chiaraviglio L."/>
            <person name="Young S.K."/>
            <person name="Zeng Q."/>
            <person name="Gargeya S."/>
            <person name="Fitzgerald M."/>
            <person name="Haas B."/>
            <person name="Abouelleil A."/>
            <person name="Alvarado L."/>
            <person name="Arachchi H.M."/>
            <person name="Berlin A."/>
            <person name="Chapman S.B."/>
            <person name="Gearin G."/>
            <person name="Goldberg J."/>
            <person name="Griggs A."/>
            <person name="Gujja S."/>
            <person name="Hansen M."/>
            <person name="Heiman D."/>
            <person name="Howarth C."/>
            <person name="Larimer J."/>
            <person name="Lui A."/>
            <person name="MacDonald P.J.P."/>
            <person name="McCowen C."/>
            <person name="Montmayeur A."/>
            <person name="Murphy C."/>
            <person name="Neiman D."/>
            <person name="Pearson M."/>
            <person name="Priest M."/>
            <person name="Roberts A."/>
            <person name="Saif S."/>
            <person name="Shea T."/>
            <person name="Sisk P."/>
            <person name="Stolte C."/>
            <person name="Sykes S."/>
            <person name="Wortman J."/>
            <person name="Nusbaum C."/>
            <person name="Birren B."/>
        </authorList>
    </citation>
    <scope>NUCLEOTIDE SEQUENCE [LARGE SCALE GENOMIC DNA]</scope>
    <source>
        <strain evidence="2 3">OK-94-513</strain>
    </source>
</reference>
<dbReference type="EMBL" id="AILZ01000033">
    <property type="protein sequence ID" value="EJF86877.1"/>
    <property type="molecule type" value="Genomic_DNA"/>
</dbReference>